<name>A0A3G5ABB7_9VIRU</name>
<organism evidence="1">
    <name type="scientific">Hyperionvirus sp</name>
    <dbReference type="NCBI Taxonomy" id="2487770"/>
    <lineage>
        <taxon>Viruses</taxon>
        <taxon>Varidnaviria</taxon>
        <taxon>Bamfordvirae</taxon>
        <taxon>Nucleocytoviricota</taxon>
        <taxon>Megaviricetes</taxon>
        <taxon>Imitervirales</taxon>
        <taxon>Mimiviridae</taxon>
        <taxon>Klosneuvirinae</taxon>
    </lineage>
</organism>
<sequence length="286" mass="33576">MNQWFHEMAQKRHGIYWNPNAFYHSQEKNIIFLKEQMASLDIPIPQSTLAVGDLISKKLSKRTTWTSYPATQWDVNERTQKIYRKAIDTHKKYLKNKAITEVSCFLSAMSKRTAMSDTRLNDFFLGFLDYDEITRFKERLISIITSGIHVRNLNLSKDLPRQIITSHIKNAKTFERGITIISNIHPLHQRQLFKSRSHLAEILPLNDILHHLLKESVSLSDYINKFFLLHISGEIDIYQHTFAIMNLFRIRYLTSGTERANRFQIRRVVEGTTSPLRKSQNSAWIL</sequence>
<protein>
    <submittedName>
        <fullName evidence="1">Uncharacterized protein</fullName>
    </submittedName>
</protein>
<dbReference type="EMBL" id="MK072410">
    <property type="protein sequence ID" value="AYV84516.1"/>
    <property type="molecule type" value="Genomic_DNA"/>
</dbReference>
<accession>A0A3G5ABB7</accession>
<reference evidence="1" key="1">
    <citation type="submission" date="2018-10" db="EMBL/GenBank/DDBJ databases">
        <title>Hidden diversity of soil giant viruses.</title>
        <authorList>
            <person name="Schulz F."/>
            <person name="Alteio L."/>
            <person name="Goudeau D."/>
            <person name="Ryan E.M."/>
            <person name="Malmstrom R.R."/>
            <person name="Blanchard J."/>
            <person name="Woyke T."/>
        </authorList>
    </citation>
    <scope>NUCLEOTIDE SEQUENCE</scope>
    <source>
        <strain evidence="1">HYV1</strain>
    </source>
</reference>
<gene>
    <name evidence="1" type="ORF">Hyperionvirus28_4</name>
</gene>
<proteinExistence type="predicted"/>
<evidence type="ECO:0000313" key="1">
    <source>
        <dbReference type="EMBL" id="AYV84516.1"/>
    </source>
</evidence>